<evidence type="ECO:0000313" key="2">
    <source>
        <dbReference type="Proteomes" id="UP000799421"/>
    </source>
</evidence>
<dbReference type="Proteomes" id="UP000799421">
    <property type="component" value="Unassembled WGS sequence"/>
</dbReference>
<sequence>MPYFVDIGGTPANEPCAQLGQTPNFDVLNELEVLAYKYAIIARYGSPPAGCRLTGLSNRHDFGRYVSLVLHVENELDEAVSAYAEAVEEGLGTWLEAGFRAPVEYDDATATIVQSDPLEILVSAFHVTRPSPDGSFPIADFETLHRNLAAAFPDEAAVASARLTEAATA</sequence>
<protein>
    <submittedName>
        <fullName evidence="1">Uncharacterized protein</fullName>
    </submittedName>
</protein>
<proteinExistence type="predicted"/>
<organism evidence="1 2">
    <name type="scientific">Piedraia hortae CBS 480.64</name>
    <dbReference type="NCBI Taxonomy" id="1314780"/>
    <lineage>
        <taxon>Eukaryota</taxon>
        <taxon>Fungi</taxon>
        <taxon>Dikarya</taxon>
        <taxon>Ascomycota</taxon>
        <taxon>Pezizomycotina</taxon>
        <taxon>Dothideomycetes</taxon>
        <taxon>Dothideomycetidae</taxon>
        <taxon>Capnodiales</taxon>
        <taxon>Piedraiaceae</taxon>
        <taxon>Piedraia</taxon>
    </lineage>
</organism>
<dbReference type="OrthoDB" id="3952253at2759"/>
<evidence type="ECO:0000313" key="1">
    <source>
        <dbReference type="EMBL" id="KAF2857181.1"/>
    </source>
</evidence>
<name>A0A6A7BP84_9PEZI</name>
<reference evidence="1" key="1">
    <citation type="journal article" date="2020" name="Stud. Mycol.">
        <title>101 Dothideomycetes genomes: a test case for predicting lifestyles and emergence of pathogens.</title>
        <authorList>
            <person name="Haridas S."/>
            <person name="Albert R."/>
            <person name="Binder M."/>
            <person name="Bloem J."/>
            <person name="Labutti K."/>
            <person name="Salamov A."/>
            <person name="Andreopoulos B."/>
            <person name="Baker S."/>
            <person name="Barry K."/>
            <person name="Bills G."/>
            <person name="Bluhm B."/>
            <person name="Cannon C."/>
            <person name="Castanera R."/>
            <person name="Culley D."/>
            <person name="Daum C."/>
            <person name="Ezra D."/>
            <person name="Gonzalez J."/>
            <person name="Henrissat B."/>
            <person name="Kuo A."/>
            <person name="Liang C."/>
            <person name="Lipzen A."/>
            <person name="Lutzoni F."/>
            <person name="Magnuson J."/>
            <person name="Mondo S."/>
            <person name="Nolan M."/>
            <person name="Ohm R."/>
            <person name="Pangilinan J."/>
            <person name="Park H.-J."/>
            <person name="Ramirez L."/>
            <person name="Alfaro M."/>
            <person name="Sun H."/>
            <person name="Tritt A."/>
            <person name="Yoshinaga Y."/>
            <person name="Zwiers L.-H."/>
            <person name="Turgeon B."/>
            <person name="Goodwin S."/>
            <person name="Spatafora J."/>
            <person name="Crous P."/>
            <person name="Grigoriev I."/>
        </authorList>
    </citation>
    <scope>NUCLEOTIDE SEQUENCE</scope>
    <source>
        <strain evidence="1">CBS 480.64</strain>
    </source>
</reference>
<accession>A0A6A7BP84</accession>
<dbReference type="EMBL" id="MU006060">
    <property type="protein sequence ID" value="KAF2857181.1"/>
    <property type="molecule type" value="Genomic_DNA"/>
</dbReference>
<gene>
    <name evidence="1" type="ORF">K470DRAFT_273496</name>
</gene>
<keyword evidence="2" id="KW-1185">Reference proteome</keyword>
<dbReference type="AlphaFoldDB" id="A0A6A7BP84"/>